<dbReference type="Gene3D" id="3.20.20.140">
    <property type="entry name" value="Metal-dependent hydrolases"/>
    <property type="match status" value="1"/>
</dbReference>
<reference evidence="3" key="1">
    <citation type="submission" date="2010-05" db="EMBL/GenBank/DDBJ databases">
        <title>The genome sequence of Magnaporthe poae strain ATCC 64411.</title>
        <authorList>
            <person name="Ma L.-J."/>
            <person name="Dead R."/>
            <person name="Young S."/>
            <person name="Zeng Q."/>
            <person name="Koehrsen M."/>
            <person name="Alvarado L."/>
            <person name="Berlin A."/>
            <person name="Chapman S.B."/>
            <person name="Chen Z."/>
            <person name="Freedman E."/>
            <person name="Gellesch M."/>
            <person name="Goldberg J."/>
            <person name="Griggs A."/>
            <person name="Gujja S."/>
            <person name="Heilman E.R."/>
            <person name="Heiman D."/>
            <person name="Hepburn T."/>
            <person name="Howarth C."/>
            <person name="Jen D."/>
            <person name="Larson L."/>
            <person name="Mehta T."/>
            <person name="Neiman D."/>
            <person name="Pearson M."/>
            <person name="Roberts A."/>
            <person name="Saif S."/>
            <person name="Shea T."/>
            <person name="Shenoy N."/>
            <person name="Sisk P."/>
            <person name="Stolte C."/>
            <person name="Sykes S."/>
            <person name="Walk T."/>
            <person name="White J."/>
            <person name="Yandava C."/>
            <person name="Haas B."/>
            <person name="Nusbaum C."/>
            <person name="Birren B."/>
        </authorList>
    </citation>
    <scope>NUCLEOTIDE SEQUENCE [LARGE SCALE GENOMIC DNA]</scope>
    <source>
        <strain evidence="3">ATCC 64411 / 73-15</strain>
    </source>
</reference>
<dbReference type="STRING" id="644358.A0A0C4EA61"/>
<reference evidence="1" key="2">
    <citation type="submission" date="2010-05" db="EMBL/GenBank/DDBJ databases">
        <title>The Genome Sequence of Magnaporthe poae strain ATCC 64411.</title>
        <authorList>
            <consortium name="The Broad Institute Genome Sequencing Platform"/>
            <consortium name="Broad Institute Genome Sequencing Center for Infectious Disease"/>
            <person name="Ma L.-J."/>
            <person name="Dead R."/>
            <person name="Young S."/>
            <person name="Zeng Q."/>
            <person name="Koehrsen M."/>
            <person name="Alvarado L."/>
            <person name="Berlin A."/>
            <person name="Chapman S.B."/>
            <person name="Chen Z."/>
            <person name="Freedman E."/>
            <person name="Gellesch M."/>
            <person name="Goldberg J."/>
            <person name="Griggs A."/>
            <person name="Gujja S."/>
            <person name="Heilman E.R."/>
            <person name="Heiman D."/>
            <person name="Hepburn T."/>
            <person name="Howarth C."/>
            <person name="Jen D."/>
            <person name="Larson L."/>
            <person name="Mehta T."/>
            <person name="Neiman D."/>
            <person name="Pearson M."/>
            <person name="Roberts A."/>
            <person name="Saif S."/>
            <person name="Shea T."/>
            <person name="Shenoy N."/>
            <person name="Sisk P."/>
            <person name="Stolte C."/>
            <person name="Sykes S."/>
            <person name="Walk T."/>
            <person name="White J."/>
            <person name="Yandava C."/>
            <person name="Haas B."/>
            <person name="Nusbaum C."/>
            <person name="Birren B."/>
        </authorList>
    </citation>
    <scope>NUCLEOTIDE SEQUENCE</scope>
    <source>
        <strain evidence="1">ATCC 64411</strain>
    </source>
</reference>
<dbReference type="GO" id="GO:0016810">
    <property type="term" value="F:hydrolase activity, acting on carbon-nitrogen (but not peptide) bonds"/>
    <property type="evidence" value="ECO:0007669"/>
    <property type="project" value="InterPro"/>
</dbReference>
<evidence type="ECO:0000313" key="1">
    <source>
        <dbReference type="EMBL" id="KLU90995.1"/>
    </source>
</evidence>
<dbReference type="OrthoDB" id="10258955at2759"/>
<keyword evidence="3" id="KW-1185">Reference proteome</keyword>
<reference evidence="2" key="4">
    <citation type="journal article" date="2015" name="G3 (Bethesda)">
        <title>Genome sequences of three phytopathogenic species of the Magnaporthaceae family of fungi.</title>
        <authorList>
            <person name="Okagaki L.H."/>
            <person name="Nunes C.C."/>
            <person name="Sailsbery J."/>
            <person name="Clay B."/>
            <person name="Brown D."/>
            <person name="John T."/>
            <person name="Oh Y."/>
            <person name="Young N."/>
            <person name="Fitzgerald M."/>
            <person name="Haas B.J."/>
            <person name="Zeng Q."/>
            <person name="Young S."/>
            <person name="Adiconis X."/>
            <person name="Fan L."/>
            <person name="Levin J.Z."/>
            <person name="Mitchell T.K."/>
            <person name="Okubara P.A."/>
            <person name="Farman M.L."/>
            <person name="Kohn L.M."/>
            <person name="Birren B."/>
            <person name="Ma L.-J."/>
            <person name="Dean R.A."/>
        </authorList>
    </citation>
    <scope>NUCLEOTIDE SEQUENCE</scope>
    <source>
        <strain evidence="2">ATCC 64411 / 73-15</strain>
    </source>
</reference>
<dbReference type="AlphaFoldDB" id="A0A0C4EA61"/>
<reference evidence="2" key="5">
    <citation type="submission" date="2015-06" db="UniProtKB">
        <authorList>
            <consortium name="EnsemblFungi"/>
        </authorList>
    </citation>
    <scope>IDENTIFICATION</scope>
    <source>
        <strain evidence="2">ATCC 64411</strain>
    </source>
</reference>
<organism evidence="2 3">
    <name type="scientific">Magnaporthiopsis poae (strain ATCC 64411 / 73-15)</name>
    <name type="common">Kentucky bluegrass fungus</name>
    <name type="synonym">Magnaporthe poae</name>
    <dbReference type="NCBI Taxonomy" id="644358"/>
    <lineage>
        <taxon>Eukaryota</taxon>
        <taxon>Fungi</taxon>
        <taxon>Dikarya</taxon>
        <taxon>Ascomycota</taxon>
        <taxon>Pezizomycotina</taxon>
        <taxon>Sordariomycetes</taxon>
        <taxon>Sordariomycetidae</taxon>
        <taxon>Magnaporthales</taxon>
        <taxon>Magnaporthaceae</taxon>
        <taxon>Magnaporthiopsis</taxon>
    </lineage>
</organism>
<dbReference type="EMBL" id="GL876976">
    <property type="protein sequence ID" value="KLU90995.1"/>
    <property type="molecule type" value="Genomic_DNA"/>
</dbReference>
<dbReference type="SUPFAM" id="SSF51338">
    <property type="entry name" value="Composite domain of metallo-dependent hydrolases"/>
    <property type="match status" value="1"/>
</dbReference>
<sequence>MTPTCACRRRARWTLRAGDMRWKNRCSPWEGHEFVGRVCETWLRGTKVFELGAKNAGFVGLEPTGLPLIEKRVA</sequence>
<accession>A0A0C4EA61</accession>
<evidence type="ECO:0000313" key="3">
    <source>
        <dbReference type="Proteomes" id="UP000011715"/>
    </source>
</evidence>
<evidence type="ECO:0000313" key="2">
    <source>
        <dbReference type="EnsemblFungi" id="MAPG_09520T0"/>
    </source>
</evidence>
<dbReference type="eggNOG" id="KOG2584">
    <property type="taxonomic scope" value="Eukaryota"/>
</dbReference>
<reference evidence="1" key="3">
    <citation type="submission" date="2011-03" db="EMBL/GenBank/DDBJ databases">
        <title>Annotation of Magnaporthe poae ATCC 64411.</title>
        <authorList>
            <person name="Ma L.-J."/>
            <person name="Dead R."/>
            <person name="Young S.K."/>
            <person name="Zeng Q."/>
            <person name="Gargeya S."/>
            <person name="Fitzgerald M."/>
            <person name="Haas B."/>
            <person name="Abouelleil A."/>
            <person name="Alvarado L."/>
            <person name="Arachchi H.M."/>
            <person name="Berlin A."/>
            <person name="Brown A."/>
            <person name="Chapman S.B."/>
            <person name="Chen Z."/>
            <person name="Dunbar C."/>
            <person name="Freedman E."/>
            <person name="Gearin G."/>
            <person name="Gellesch M."/>
            <person name="Goldberg J."/>
            <person name="Griggs A."/>
            <person name="Gujja S."/>
            <person name="Heiman D."/>
            <person name="Howarth C."/>
            <person name="Larson L."/>
            <person name="Lui A."/>
            <person name="MacDonald P.J.P."/>
            <person name="Mehta T."/>
            <person name="Montmayeur A."/>
            <person name="Murphy C."/>
            <person name="Neiman D."/>
            <person name="Pearson M."/>
            <person name="Priest M."/>
            <person name="Roberts A."/>
            <person name="Saif S."/>
            <person name="Shea T."/>
            <person name="Shenoy N."/>
            <person name="Sisk P."/>
            <person name="Stolte C."/>
            <person name="Sykes S."/>
            <person name="Yandava C."/>
            <person name="Wortman J."/>
            <person name="Nusbaum C."/>
            <person name="Birren B."/>
        </authorList>
    </citation>
    <scope>NUCLEOTIDE SEQUENCE</scope>
    <source>
        <strain evidence="1">ATCC 64411</strain>
    </source>
</reference>
<proteinExistence type="predicted"/>
<gene>
    <name evidence="1" type="ORF">MAPG_09520</name>
</gene>
<name>A0A0C4EA61_MAGP6</name>
<dbReference type="Proteomes" id="UP000011715">
    <property type="component" value="Unassembled WGS sequence"/>
</dbReference>
<dbReference type="EnsemblFungi" id="MAPG_09520T0">
    <property type="protein sequence ID" value="MAPG_09520T0"/>
    <property type="gene ID" value="MAPG_09520"/>
</dbReference>
<dbReference type="EMBL" id="ADBL01002432">
    <property type="status" value="NOT_ANNOTATED_CDS"/>
    <property type="molecule type" value="Genomic_DNA"/>
</dbReference>
<protein>
    <submittedName>
        <fullName evidence="1">Allantoinase</fullName>
    </submittedName>
</protein>
<dbReference type="InterPro" id="IPR011059">
    <property type="entry name" value="Metal-dep_hydrolase_composite"/>
</dbReference>
<dbReference type="VEuPathDB" id="FungiDB:MAPG_09520"/>